<evidence type="ECO:0000256" key="16">
    <source>
        <dbReference type="RuleBase" id="RU004106"/>
    </source>
</evidence>
<dbReference type="InterPro" id="IPR036038">
    <property type="entry name" value="Aminotransferase-like"/>
</dbReference>
<keyword evidence="12" id="KW-0100">Branched-chain amino acid biosynthesis</keyword>
<comment type="catalytic activity">
    <reaction evidence="14">
        <text>L-isoleucine + 2-oxoglutarate = (S)-3-methyl-2-oxopentanoate + L-glutamate</text>
        <dbReference type="Rhea" id="RHEA:24801"/>
        <dbReference type="ChEBI" id="CHEBI:16810"/>
        <dbReference type="ChEBI" id="CHEBI:29985"/>
        <dbReference type="ChEBI" id="CHEBI:35146"/>
        <dbReference type="ChEBI" id="CHEBI:58045"/>
        <dbReference type="EC" id="2.6.1.42"/>
    </reaction>
</comment>
<keyword evidence="10" id="KW-0028">Amino-acid biosynthesis</keyword>
<reference evidence="18 19" key="1">
    <citation type="submission" date="2023-03" db="EMBL/GenBank/DDBJ databases">
        <title>Host association and intracellularity evolved multiple times independently in the Rickettsiales.</title>
        <authorList>
            <person name="Castelli M."/>
            <person name="Nardi T."/>
            <person name="Gammuto L."/>
            <person name="Bellinzona G."/>
            <person name="Sabaneyeva E."/>
            <person name="Potekhin A."/>
            <person name="Serra V."/>
            <person name="Petroni G."/>
            <person name="Sassera D."/>
        </authorList>
    </citation>
    <scope>NUCLEOTIDE SEQUENCE [LARGE SCALE GENOMIC DNA]</scope>
    <source>
        <strain evidence="18 19">Sr 2-6</strain>
    </source>
</reference>
<dbReference type="PANTHER" id="PTHR42743:SF11">
    <property type="entry name" value="AMINODEOXYCHORISMATE LYASE"/>
    <property type="match status" value="1"/>
</dbReference>
<keyword evidence="19" id="KW-1185">Reference proteome</keyword>
<comment type="catalytic activity">
    <reaction evidence="13">
        <text>L-valine + 2-oxoglutarate = 3-methyl-2-oxobutanoate + L-glutamate</text>
        <dbReference type="Rhea" id="RHEA:24813"/>
        <dbReference type="ChEBI" id="CHEBI:11851"/>
        <dbReference type="ChEBI" id="CHEBI:16810"/>
        <dbReference type="ChEBI" id="CHEBI:29985"/>
        <dbReference type="ChEBI" id="CHEBI:57762"/>
        <dbReference type="EC" id="2.6.1.42"/>
    </reaction>
</comment>
<proteinExistence type="inferred from homology"/>
<comment type="similarity">
    <text evidence="6 16">Belongs to the class-IV pyridoxal-phosphate-dependent aminotransferase family.</text>
</comment>
<keyword evidence="9 18" id="KW-0808">Transferase</keyword>
<keyword evidence="9 18" id="KW-0032">Aminotransferase</keyword>
<name>A0ABU5NBT1_9RICK</name>
<keyword evidence="11 17" id="KW-0663">Pyridoxal phosphate</keyword>
<dbReference type="InterPro" id="IPR001544">
    <property type="entry name" value="Aminotrans_IV"/>
</dbReference>
<evidence type="ECO:0000313" key="19">
    <source>
        <dbReference type="Proteomes" id="UP001291687"/>
    </source>
</evidence>
<dbReference type="Pfam" id="PF01063">
    <property type="entry name" value="Aminotran_4"/>
    <property type="match status" value="1"/>
</dbReference>
<evidence type="ECO:0000256" key="15">
    <source>
        <dbReference type="ARBA" id="ARBA00049229"/>
    </source>
</evidence>
<evidence type="ECO:0000256" key="2">
    <source>
        <dbReference type="ARBA" id="ARBA00003109"/>
    </source>
</evidence>
<dbReference type="Gene3D" id="3.20.10.10">
    <property type="entry name" value="D-amino Acid Aminotransferase, subunit A, domain 2"/>
    <property type="match status" value="1"/>
</dbReference>
<evidence type="ECO:0000313" key="18">
    <source>
        <dbReference type="EMBL" id="MEA0970638.1"/>
    </source>
</evidence>
<dbReference type="EMBL" id="JARJFB010000033">
    <property type="protein sequence ID" value="MEA0970638.1"/>
    <property type="molecule type" value="Genomic_DNA"/>
</dbReference>
<gene>
    <name evidence="18" type="ORF">Megvenef_00605</name>
</gene>
<organism evidence="18 19">
    <name type="scientific">Candidatus Megaera venefica</name>
    <dbReference type="NCBI Taxonomy" id="2055910"/>
    <lineage>
        <taxon>Bacteria</taxon>
        <taxon>Pseudomonadati</taxon>
        <taxon>Pseudomonadota</taxon>
        <taxon>Alphaproteobacteria</taxon>
        <taxon>Rickettsiales</taxon>
        <taxon>Rickettsiaceae</taxon>
        <taxon>Candidatus Megaera</taxon>
    </lineage>
</organism>
<evidence type="ECO:0000256" key="17">
    <source>
        <dbReference type="RuleBase" id="RU004516"/>
    </source>
</evidence>
<dbReference type="RefSeq" id="WP_322776541.1">
    <property type="nucleotide sequence ID" value="NZ_JARJFB010000033.1"/>
</dbReference>
<evidence type="ECO:0000256" key="5">
    <source>
        <dbReference type="ARBA" id="ARBA00005072"/>
    </source>
</evidence>
<protein>
    <recommendedName>
        <fullName evidence="8">Probable branched-chain-amino-acid aminotransferase</fullName>
        <ecNumber evidence="7">2.6.1.42</ecNumber>
    </recommendedName>
</protein>
<comment type="catalytic activity">
    <reaction evidence="15">
        <text>L-leucine + 2-oxoglutarate = 4-methyl-2-oxopentanoate + L-glutamate</text>
        <dbReference type="Rhea" id="RHEA:18321"/>
        <dbReference type="ChEBI" id="CHEBI:16810"/>
        <dbReference type="ChEBI" id="CHEBI:17865"/>
        <dbReference type="ChEBI" id="CHEBI:29985"/>
        <dbReference type="ChEBI" id="CHEBI:57427"/>
        <dbReference type="EC" id="2.6.1.42"/>
    </reaction>
</comment>
<comment type="pathway">
    <text evidence="3">Amino-acid biosynthesis; L-isoleucine biosynthesis; L-isoleucine from 2-oxobutanoate: step 4/4.</text>
</comment>
<evidence type="ECO:0000256" key="3">
    <source>
        <dbReference type="ARBA" id="ARBA00004824"/>
    </source>
</evidence>
<comment type="function">
    <text evidence="2">Acts on leucine, isoleucine and valine.</text>
</comment>
<dbReference type="InterPro" id="IPR043132">
    <property type="entry name" value="BCAT-like_C"/>
</dbReference>
<evidence type="ECO:0000256" key="7">
    <source>
        <dbReference type="ARBA" id="ARBA00013053"/>
    </source>
</evidence>
<dbReference type="InterPro" id="IPR050571">
    <property type="entry name" value="Class-IV_PLP-Dep_Aminotrnsfr"/>
</dbReference>
<evidence type="ECO:0000256" key="1">
    <source>
        <dbReference type="ARBA" id="ARBA00001933"/>
    </source>
</evidence>
<evidence type="ECO:0000256" key="10">
    <source>
        <dbReference type="ARBA" id="ARBA00022605"/>
    </source>
</evidence>
<evidence type="ECO:0000256" key="12">
    <source>
        <dbReference type="ARBA" id="ARBA00023304"/>
    </source>
</evidence>
<accession>A0ABU5NBT1</accession>
<comment type="cofactor">
    <cofactor evidence="1 17">
        <name>pyridoxal 5'-phosphate</name>
        <dbReference type="ChEBI" id="CHEBI:597326"/>
    </cofactor>
</comment>
<evidence type="ECO:0000256" key="11">
    <source>
        <dbReference type="ARBA" id="ARBA00022898"/>
    </source>
</evidence>
<dbReference type="PANTHER" id="PTHR42743">
    <property type="entry name" value="AMINO-ACID AMINOTRANSFERASE"/>
    <property type="match status" value="1"/>
</dbReference>
<comment type="caution">
    <text evidence="18">The sequence shown here is derived from an EMBL/GenBank/DDBJ whole genome shotgun (WGS) entry which is preliminary data.</text>
</comment>
<dbReference type="EC" id="2.6.1.42" evidence="7"/>
<comment type="pathway">
    <text evidence="5">Amino-acid biosynthesis; L-leucine biosynthesis; L-leucine from 3-methyl-2-oxobutanoate: step 4/4.</text>
</comment>
<dbReference type="PROSITE" id="PS00770">
    <property type="entry name" value="AA_TRANSFER_CLASS_4"/>
    <property type="match status" value="1"/>
</dbReference>
<evidence type="ECO:0000256" key="13">
    <source>
        <dbReference type="ARBA" id="ARBA00048212"/>
    </source>
</evidence>
<dbReference type="Proteomes" id="UP001291687">
    <property type="component" value="Unassembled WGS sequence"/>
</dbReference>
<dbReference type="CDD" id="cd00449">
    <property type="entry name" value="PLPDE_IV"/>
    <property type="match status" value="1"/>
</dbReference>
<dbReference type="InterPro" id="IPR018300">
    <property type="entry name" value="Aminotrans_IV_CS"/>
</dbReference>
<comment type="pathway">
    <text evidence="4">Amino-acid biosynthesis; L-valine biosynthesis; L-valine from pyruvate: step 4/4.</text>
</comment>
<dbReference type="Gene3D" id="3.30.470.10">
    <property type="match status" value="1"/>
</dbReference>
<dbReference type="SUPFAM" id="SSF56752">
    <property type="entry name" value="D-aminoacid aminotransferase-like PLP-dependent enzymes"/>
    <property type="match status" value="1"/>
</dbReference>
<evidence type="ECO:0000256" key="14">
    <source>
        <dbReference type="ARBA" id="ARBA00048798"/>
    </source>
</evidence>
<dbReference type="InterPro" id="IPR043131">
    <property type="entry name" value="BCAT-like_N"/>
</dbReference>
<dbReference type="GO" id="GO:0008483">
    <property type="term" value="F:transaminase activity"/>
    <property type="evidence" value="ECO:0007669"/>
    <property type="project" value="UniProtKB-KW"/>
</dbReference>
<evidence type="ECO:0000256" key="9">
    <source>
        <dbReference type="ARBA" id="ARBA00022576"/>
    </source>
</evidence>
<evidence type="ECO:0000256" key="6">
    <source>
        <dbReference type="ARBA" id="ARBA00009320"/>
    </source>
</evidence>
<evidence type="ECO:0000256" key="4">
    <source>
        <dbReference type="ARBA" id="ARBA00004931"/>
    </source>
</evidence>
<sequence>MNFKLSNKMSDYIWINGEIVPWEEAYVHVLTHSLHYAGAVYEGERAYNGKIFKLMEHTNRLLRSAESMHLKVNFSANEINQATQEVLRLNNLKDAYVRPLIWRGAETLGAYNPILKCNILVLAMESNPAFKSGMRLYVTPWRKVGVESMPPQCKSSAHYAMMTVSQKLAQDLGYDDALILDQYDDIAESSTTNIFFGKEGLIVTPIADRFLDGITRQTVIEIARNMGIKVIEERLLLENIAQYDSCFLTGTSAEVRGVSSISYDNGKVEFSNNKLVEMLQQEYAKVVGKTL</sequence>
<evidence type="ECO:0000256" key="8">
    <source>
        <dbReference type="ARBA" id="ARBA00014472"/>
    </source>
</evidence>